<dbReference type="EMBL" id="WKFB01000173">
    <property type="protein sequence ID" value="KAF6733000.1"/>
    <property type="molecule type" value="Genomic_DNA"/>
</dbReference>
<organism evidence="1 2">
    <name type="scientific">Oryzias melastigma</name>
    <name type="common">Marine medaka</name>
    <dbReference type="NCBI Taxonomy" id="30732"/>
    <lineage>
        <taxon>Eukaryota</taxon>
        <taxon>Metazoa</taxon>
        <taxon>Chordata</taxon>
        <taxon>Craniata</taxon>
        <taxon>Vertebrata</taxon>
        <taxon>Euteleostomi</taxon>
        <taxon>Actinopterygii</taxon>
        <taxon>Neopterygii</taxon>
        <taxon>Teleostei</taxon>
        <taxon>Neoteleostei</taxon>
        <taxon>Acanthomorphata</taxon>
        <taxon>Ovalentaria</taxon>
        <taxon>Atherinomorphae</taxon>
        <taxon>Beloniformes</taxon>
        <taxon>Adrianichthyidae</taxon>
        <taxon>Oryziinae</taxon>
        <taxon>Oryzias</taxon>
    </lineage>
</organism>
<sequence>MLSYETRGGKKGEEEDEVAWHRLPDSHLTDLSHRRIFSPNSPSLPPFLPARSDRESALLTSRRGICLLTDAAERPPSSDLISYRRLFCLPRARSWLSVAWMAAALTGPD</sequence>
<protein>
    <submittedName>
        <fullName evidence="1">Uncharacterized protein</fullName>
    </submittedName>
</protein>
<name>A0A834CPM9_ORYME</name>
<evidence type="ECO:0000313" key="2">
    <source>
        <dbReference type="Proteomes" id="UP000646548"/>
    </source>
</evidence>
<comment type="caution">
    <text evidence="1">The sequence shown here is derived from an EMBL/GenBank/DDBJ whole genome shotgun (WGS) entry which is preliminary data.</text>
</comment>
<proteinExistence type="predicted"/>
<dbReference type="AlphaFoldDB" id="A0A834CPM9"/>
<gene>
    <name evidence="1" type="ORF">FQA47_016183</name>
</gene>
<reference evidence="1" key="1">
    <citation type="journal article" name="BMC Genomics">
        <title>Long-read sequencing and de novo genome assembly of marine medaka (Oryzias melastigma).</title>
        <authorList>
            <person name="Liang P."/>
            <person name="Saqib H.S.A."/>
            <person name="Ni X."/>
            <person name="Shen Y."/>
        </authorList>
    </citation>
    <scope>NUCLEOTIDE SEQUENCE</scope>
    <source>
        <strain evidence="1">Bigg-433</strain>
    </source>
</reference>
<dbReference type="Proteomes" id="UP000646548">
    <property type="component" value="Unassembled WGS sequence"/>
</dbReference>
<evidence type="ECO:0000313" key="1">
    <source>
        <dbReference type="EMBL" id="KAF6733000.1"/>
    </source>
</evidence>
<accession>A0A834CPM9</accession>